<sequence length="224" mass="24998">MKHSFLDLLQGCPLLSRRLATPVPCKSTYLSCSSFSRLQTQRSAMARTQLNPGNKARLRVVERVHTNLRPNQMVDADYPVGAARSTRATQARAVSFKRRSVIFFFFGFSFLFASLRFVFTLDTPPPAPVWQSATCQRPNPTRLRNARPSASHHAYRFYCCGGACMLRECRFSSQGLKPSLIPAPSCALTLFLCDANPFPNFAPNIRRDTPPGGRLGCAVRIHNS</sequence>
<gene>
    <name evidence="2" type="ORF">DFH08DRAFT_326877</name>
</gene>
<feature type="transmembrane region" description="Helical" evidence="1">
    <location>
        <begin position="101"/>
        <end position="119"/>
    </location>
</feature>
<keyword evidence="1" id="KW-0812">Transmembrane</keyword>
<evidence type="ECO:0000313" key="2">
    <source>
        <dbReference type="EMBL" id="KAJ7362801.1"/>
    </source>
</evidence>
<evidence type="ECO:0000313" key="3">
    <source>
        <dbReference type="Proteomes" id="UP001218218"/>
    </source>
</evidence>
<evidence type="ECO:0008006" key="4">
    <source>
        <dbReference type="Google" id="ProtNLM"/>
    </source>
</evidence>
<protein>
    <recommendedName>
        <fullName evidence="4">Transmembrane protein</fullName>
    </recommendedName>
</protein>
<organism evidence="2 3">
    <name type="scientific">Mycena albidolilacea</name>
    <dbReference type="NCBI Taxonomy" id="1033008"/>
    <lineage>
        <taxon>Eukaryota</taxon>
        <taxon>Fungi</taxon>
        <taxon>Dikarya</taxon>
        <taxon>Basidiomycota</taxon>
        <taxon>Agaricomycotina</taxon>
        <taxon>Agaricomycetes</taxon>
        <taxon>Agaricomycetidae</taxon>
        <taxon>Agaricales</taxon>
        <taxon>Marasmiineae</taxon>
        <taxon>Mycenaceae</taxon>
        <taxon>Mycena</taxon>
    </lineage>
</organism>
<name>A0AAD7F0R0_9AGAR</name>
<proteinExistence type="predicted"/>
<keyword evidence="3" id="KW-1185">Reference proteome</keyword>
<dbReference type="EMBL" id="JARIHO010000004">
    <property type="protein sequence ID" value="KAJ7362801.1"/>
    <property type="molecule type" value="Genomic_DNA"/>
</dbReference>
<accession>A0AAD7F0R0</accession>
<keyword evidence="1" id="KW-1133">Transmembrane helix</keyword>
<evidence type="ECO:0000256" key="1">
    <source>
        <dbReference type="SAM" id="Phobius"/>
    </source>
</evidence>
<reference evidence="2" key="1">
    <citation type="submission" date="2023-03" db="EMBL/GenBank/DDBJ databases">
        <title>Massive genome expansion in bonnet fungi (Mycena s.s.) driven by repeated elements and novel gene families across ecological guilds.</title>
        <authorList>
            <consortium name="Lawrence Berkeley National Laboratory"/>
            <person name="Harder C.B."/>
            <person name="Miyauchi S."/>
            <person name="Viragh M."/>
            <person name="Kuo A."/>
            <person name="Thoen E."/>
            <person name="Andreopoulos B."/>
            <person name="Lu D."/>
            <person name="Skrede I."/>
            <person name="Drula E."/>
            <person name="Henrissat B."/>
            <person name="Morin E."/>
            <person name="Kohler A."/>
            <person name="Barry K."/>
            <person name="LaButti K."/>
            <person name="Morin E."/>
            <person name="Salamov A."/>
            <person name="Lipzen A."/>
            <person name="Mereny Z."/>
            <person name="Hegedus B."/>
            <person name="Baldrian P."/>
            <person name="Stursova M."/>
            <person name="Weitz H."/>
            <person name="Taylor A."/>
            <person name="Grigoriev I.V."/>
            <person name="Nagy L.G."/>
            <person name="Martin F."/>
            <person name="Kauserud H."/>
        </authorList>
    </citation>
    <scope>NUCLEOTIDE SEQUENCE</scope>
    <source>
        <strain evidence="2">CBHHK002</strain>
    </source>
</reference>
<keyword evidence="1" id="KW-0472">Membrane</keyword>
<dbReference type="Proteomes" id="UP001218218">
    <property type="component" value="Unassembled WGS sequence"/>
</dbReference>
<comment type="caution">
    <text evidence="2">The sequence shown here is derived from an EMBL/GenBank/DDBJ whole genome shotgun (WGS) entry which is preliminary data.</text>
</comment>
<dbReference type="AlphaFoldDB" id="A0AAD7F0R0"/>